<dbReference type="Gene3D" id="3.40.50.720">
    <property type="entry name" value="NAD(P)-binding Rossmann-like Domain"/>
    <property type="match status" value="1"/>
</dbReference>
<evidence type="ECO:0000313" key="4">
    <source>
        <dbReference type="EMBL" id="GMG28759.1"/>
    </source>
</evidence>
<accession>A0AAN4YF31</accession>
<dbReference type="Proteomes" id="UP001165205">
    <property type="component" value="Unassembled WGS sequence"/>
</dbReference>
<dbReference type="Pfam" id="PF07993">
    <property type="entry name" value="NAD_binding_4"/>
    <property type="match status" value="1"/>
</dbReference>
<proteinExistence type="predicted"/>
<organism evidence="4 5">
    <name type="scientific">Aspergillus oryzae</name>
    <name type="common">Yellow koji mold</name>
    <dbReference type="NCBI Taxonomy" id="5062"/>
    <lineage>
        <taxon>Eukaryota</taxon>
        <taxon>Fungi</taxon>
        <taxon>Dikarya</taxon>
        <taxon>Ascomycota</taxon>
        <taxon>Pezizomycotina</taxon>
        <taxon>Eurotiomycetes</taxon>
        <taxon>Eurotiomycetidae</taxon>
        <taxon>Eurotiales</taxon>
        <taxon>Aspergillaceae</taxon>
        <taxon>Aspergillus</taxon>
        <taxon>Aspergillus subgen. Circumdati</taxon>
    </lineage>
</organism>
<dbReference type="PANTHER" id="PTHR44845:SF6">
    <property type="entry name" value="BETA-ALANINE-ACTIVATING ENZYME"/>
    <property type="match status" value="1"/>
</dbReference>
<gene>
    <name evidence="4" type="ORF">Aory04_000512400</name>
</gene>
<dbReference type="AlphaFoldDB" id="A0AAN4YF31"/>
<dbReference type="InterPro" id="IPR036291">
    <property type="entry name" value="NAD(P)-bd_dom_sf"/>
</dbReference>
<dbReference type="InterPro" id="IPR013120">
    <property type="entry name" value="FAR_NAD-bd"/>
</dbReference>
<keyword evidence="2" id="KW-0597">Phosphoprotein</keyword>
<dbReference type="SUPFAM" id="SSF51735">
    <property type="entry name" value="NAD(P)-binding Rossmann-fold domains"/>
    <property type="match status" value="1"/>
</dbReference>
<protein>
    <submittedName>
        <fullName evidence="4">Unnamed protein product</fullName>
    </submittedName>
</protein>
<dbReference type="PANTHER" id="PTHR44845">
    <property type="entry name" value="CARRIER DOMAIN-CONTAINING PROTEIN"/>
    <property type="match status" value="1"/>
</dbReference>
<reference evidence="4" key="1">
    <citation type="submission" date="2023-04" db="EMBL/GenBank/DDBJ databases">
        <title>Aspergillus oryzae NBRC 4228.</title>
        <authorList>
            <person name="Ichikawa N."/>
            <person name="Sato H."/>
            <person name="Tonouchi N."/>
        </authorList>
    </citation>
    <scope>NUCLEOTIDE SEQUENCE</scope>
    <source>
        <strain evidence="4">NBRC 4228</strain>
    </source>
</reference>
<evidence type="ECO:0000256" key="2">
    <source>
        <dbReference type="ARBA" id="ARBA00022553"/>
    </source>
</evidence>
<comment type="caution">
    <text evidence="4">The sequence shown here is derived from an EMBL/GenBank/DDBJ whole genome shotgun (WGS) entry which is preliminary data.</text>
</comment>
<feature type="domain" description="Thioester reductase (TE)" evidence="3">
    <location>
        <begin position="53"/>
        <end position="280"/>
    </location>
</feature>
<evidence type="ECO:0000313" key="5">
    <source>
        <dbReference type="Proteomes" id="UP001165205"/>
    </source>
</evidence>
<dbReference type="EMBL" id="BSYA01000048">
    <property type="protein sequence ID" value="GMG28759.1"/>
    <property type="molecule type" value="Genomic_DNA"/>
</dbReference>
<evidence type="ECO:0000256" key="1">
    <source>
        <dbReference type="ARBA" id="ARBA00022450"/>
    </source>
</evidence>
<evidence type="ECO:0000259" key="3">
    <source>
        <dbReference type="Pfam" id="PF07993"/>
    </source>
</evidence>
<sequence length="360" mass="39062">MARRLWSNHSVSSSHFAWEDEACVLISDLDLEYANLEAESASLTGDAGKIMILTGASGFLGKQILQGLVSSPSVSEVHCIAARSQTSMEKLNANESSKIIVHTGDLTLPRLGLDITTARSLASRANIIVHNGTDVSFLKSYSSLKKANVDSTAELVRLAKPCRIPIHFVSSAGVAGFVPRNELPLREVSVAAYPPPRDSSAHGYQIAKWVSERLLEMANQQYGLDIVLHRPTGIVGEDAPDANILGNLLHYSRQLELAPDMDGWDGYLDLVDVEAVAQQIVAVLESPNVSETGVRAVRVVHTCNPGAFPVHELAEYLGRTRGKPLGALPMTEWIGRAMQAGMNEMVGLYLQEVTSKRLSW</sequence>
<keyword evidence="1" id="KW-0596">Phosphopantetheine</keyword>
<name>A0AAN4YF31_ASPOZ</name>